<evidence type="ECO:0000256" key="1">
    <source>
        <dbReference type="SAM" id="Phobius"/>
    </source>
</evidence>
<dbReference type="RefSeq" id="WP_155735002.1">
    <property type="nucleotide sequence ID" value="NZ_ABGYJJ040000001.1"/>
</dbReference>
<evidence type="ECO:0000313" key="3">
    <source>
        <dbReference type="Proteomes" id="UP001182247"/>
    </source>
</evidence>
<organism evidence="2 3">
    <name type="scientific">Morganella morganii</name>
    <name type="common">Proteus morganii</name>
    <dbReference type="NCBI Taxonomy" id="582"/>
    <lineage>
        <taxon>Bacteria</taxon>
        <taxon>Pseudomonadati</taxon>
        <taxon>Pseudomonadota</taxon>
        <taxon>Gammaproteobacteria</taxon>
        <taxon>Enterobacterales</taxon>
        <taxon>Morganellaceae</taxon>
        <taxon>Morganella</taxon>
    </lineage>
</organism>
<proteinExistence type="predicted"/>
<feature type="transmembrane region" description="Helical" evidence="1">
    <location>
        <begin position="27"/>
        <end position="50"/>
    </location>
</feature>
<evidence type="ECO:0000313" key="2">
    <source>
        <dbReference type="EMBL" id="MDS0898858.1"/>
    </source>
</evidence>
<keyword evidence="1" id="KW-1133">Transmembrane helix</keyword>
<accession>A0AAE4JQG4</accession>
<reference evidence="2" key="1">
    <citation type="submission" date="2023-02" db="EMBL/GenBank/DDBJ databases">
        <title>Detection, antimicrobial susceptibility and genomic characterization of NDM-producing species of Morganellaceae, Yersiniaceae, and Enterobacteriaceae other than Klebsiella.</title>
        <authorList>
            <person name="Camargo C.H."/>
            <person name="Sacchi C.T."/>
            <person name="Campos K.R."/>
        </authorList>
    </citation>
    <scope>NUCLEOTIDE SEQUENCE</scope>
    <source>
        <strain evidence="2">1189_21</strain>
    </source>
</reference>
<keyword evidence="1" id="KW-0472">Membrane</keyword>
<sequence>MNLTPEQLETIIEKAVEKAITKSFIRYLKLTIGIPVVVFIFLAVIGYFLYPR</sequence>
<dbReference type="Proteomes" id="UP001182247">
    <property type="component" value="Unassembled WGS sequence"/>
</dbReference>
<keyword evidence="1" id="KW-0812">Transmembrane</keyword>
<dbReference type="EMBL" id="JAPKIY010000019">
    <property type="protein sequence ID" value="MDS0898858.1"/>
    <property type="molecule type" value="Genomic_DNA"/>
</dbReference>
<gene>
    <name evidence="2" type="ORF">OSC06_12825</name>
</gene>
<dbReference type="AlphaFoldDB" id="A0AAE4JQG4"/>
<comment type="caution">
    <text evidence="2">The sequence shown here is derived from an EMBL/GenBank/DDBJ whole genome shotgun (WGS) entry which is preliminary data.</text>
</comment>
<protein>
    <submittedName>
        <fullName evidence="2">Uncharacterized protein</fullName>
    </submittedName>
</protein>
<name>A0AAE4JQG4_MORMO</name>